<evidence type="ECO:0000313" key="2">
    <source>
        <dbReference type="Proteomes" id="UP000015451"/>
    </source>
</evidence>
<organism evidence="1 2">
    <name type="scientific">Helicobacter pylori UM038</name>
    <dbReference type="NCBI Taxonomy" id="1352343"/>
    <lineage>
        <taxon>Bacteria</taxon>
        <taxon>Pseudomonadati</taxon>
        <taxon>Campylobacterota</taxon>
        <taxon>Epsilonproteobacteria</taxon>
        <taxon>Campylobacterales</taxon>
        <taxon>Helicobacteraceae</taxon>
        <taxon>Helicobacter</taxon>
    </lineage>
</organism>
<comment type="caution">
    <text evidence="1">The sequence shown here is derived from an EMBL/GenBank/DDBJ whole genome shotgun (WGS) entry which is preliminary data.</text>
</comment>
<protein>
    <submittedName>
        <fullName evidence="1">Uncharacterized protein</fullName>
    </submittedName>
</protein>
<sequence>MKSNALFMDQIQLSLKRIVRVLEALLSLDF</sequence>
<evidence type="ECO:0000313" key="1">
    <source>
        <dbReference type="EMBL" id="EPZ68903.1"/>
    </source>
</evidence>
<reference evidence="1 2" key="1">
    <citation type="journal article" date="2013" name="Genome Announc.">
        <title>Multiple genome sequences of Helicobacter pylori strains of diverse disease and antibiotic resistance backgrounds from Malaysia.</title>
        <authorList>
            <person name="Rehvathy V."/>
            <person name="Tan M.H."/>
            <person name="Gunaletchumy S.P."/>
            <person name="Teh X."/>
            <person name="Wang S."/>
            <person name="Baybayan P."/>
            <person name="Singh S."/>
            <person name="Ashby M."/>
            <person name="Kaakoush N.O."/>
            <person name="Mitchell H.M."/>
            <person name="Croft L.J."/>
            <person name="Goh K.L."/>
            <person name="Loke M.F."/>
            <person name="Vadivelu J."/>
        </authorList>
    </citation>
    <scope>NUCLEOTIDE SEQUENCE [LARGE SCALE GENOMIC DNA]</scope>
    <source>
        <strain evidence="1 2">UM038</strain>
    </source>
</reference>
<dbReference type="Proteomes" id="UP000015451">
    <property type="component" value="Unassembled WGS sequence"/>
</dbReference>
<gene>
    <name evidence="1" type="ORF">N199_07645</name>
</gene>
<dbReference type="AlphaFoldDB" id="A0AAV3JQN2"/>
<dbReference type="EMBL" id="AUSL01000021">
    <property type="protein sequence ID" value="EPZ68903.1"/>
    <property type="molecule type" value="Genomic_DNA"/>
</dbReference>
<accession>A0AAV3JQN2</accession>
<proteinExistence type="predicted"/>
<name>A0AAV3JQN2_HELPX</name>